<sequence>MNSAVRLRVEGIGKTFRRRNKPAVEALRDIDMTIAEGEFVSIVGASGSGKSTLLRIIDGLIPASEGRILVDGRTVDQPGPDRAVVFQQDSLLPWKTVIDNVGYGLSLAGMPTRDAHRIAQRFIDIAGLGGFEHHYPHQLSGGMRQRVNVARALAVNPKILLLDEPFAALDAQTREIMQTELLSIWQETRKTVLLITHQIDEAVFLSDRVIVFSARPGTIREEIAVPLPRPRTLELKRSQAFVGLVDRIWKLIEAEVRAGLKQG</sequence>
<proteinExistence type="inferred from homology"/>
<evidence type="ECO:0000256" key="2">
    <source>
        <dbReference type="ARBA" id="ARBA00022448"/>
    </source>
</evidence>
<dbReference type="SUPFAM" id="SSF52540">
    <property type="entry name" value="P-loop containing nucleoside triphosphate hydrolases"/>
    <property type="match status" value="1"/>
</dbReference>
<dbReference type="InterPro" id="IPR050166">
    <property type="entry name" value="ABC_transporter_ATP-bind"/>
</dbReference>
<dbReference type="PANTHER" id="PTHR42788">
    <property type="entry name" value="TAURINE IMPORT ATP-BINDING PROTEIN-RELATED"/>
    <property type="match status" value="1"/>
</dbReference>
<dbReference type="InterPro" id="IPR017871">
    <property type="entry name" value="ABC_transporter-like_CS"/>
</dbReference>
<organism evidence="6 7">
    <name type="scientific">Rhodoplanes serenus</name>
    <dbReference type="NCBI Taxonomy" id="200615"/>
    <lineage>
        <taxon>Bacteria</taxon>
        <taxon>Pseudomonadati</taxon>
        <taxon>Pseudomonadota</taxon>
        <taxon>Alphaproteobacteria</taxon>
        <taxon>Hyphomicrobiales</taxon>
        <taxon>Nitrobacteraceae</taxon>
        <taxon>Rhodoplanes</taxon>
    </lineage>
</organism>
<dbReference type="InterPro" id="IPR003593">
    <property type="entry name" value="AAA+_ATPase"/>
</dbReference>
<evidence type="ECO:0000313" key="7">
    <source>
        <dbReference type="Proteomes" id="UP000289200"/>
    </source>
</evidence>
<dbReference type="OrthoDB" id="9807242at2"/>
<evidence type="ECO:0000256" key="1">
    <source>
        <dbReference type="ARBA" id="ARBA00005417"/>
    </source>
</evidence>
<dbReference type="AlphaFoldDB" id="A0A447CWE0"/>
<dbReference type="GO" id="GO:0016887">
    <property type="term" value="F:ATP hydrolysis activity"/>
    <property type="evidence" value="ECO:0007669"/>
    <property type="project" value="InterPro"/>
</dbReference>
<keyword evidence="3" id="KW-0547">Nucleotide-binding</keyword>
<dbReference type="PROSITE" id="PS50893">
    <property type="entry name" value="ABC_TRANSPORTER_2"/>
    <property type="match status" value="1"/>
</dbReference>
<protein>
    <submittedName>
        <fullName evidence="6">Taurine import ATP-binding protein TauB</fullName>
    </submittedName>
</protein>
<keyword evidence="4 6" id="KW-0067">ATP-binding</keyword>
<keyword evidence="2" id="KW-0813">Transport</keyword>
<dbReference type="SMART" id="SM00382">
    <property type="entry name" value="AAA"/>
    <property type="match status" value="1"/>
</dbReference>
<gene>
    <name evidence="6" type="primary">tauB_3</name>
    <name evidence="6" type="ORF">RHODGE_RHODGE_03180</name>
</gene>
<name>A0A447CWE0_9BRAD</name>
<dbReference type="PROSITE" id="PS00211">
    <property type="entry name" value="ABC_TRANSPORTER_1"/>
    <property type="match status" value="1"/>
</dbReference>
<dbReference type="GO" id="GO:0005524">
    <property type="term" value="F:ATP binding"/>
    <property type="evidence" value="ECO:0007669"/>
    <property type="project" value="UniProtKB-KW"/>
</dbReference>
<feature type="domain" description="ABC transporter" evidence="5">
    <location>
        <begin position="7"/>
        <end position="235"/>
    </location>
</feature>
<keyword evidence="7" id="KW-1185">Reference proteome</keyword>
<comment type="similarity">
    <text evidence="1">Belongs to the ABC transporter superfamily.</text>
</comment>
<dbReference type="CDD" id="cd03293">
    <property type="entry name" value="ABC_NrtD_SsuB_transporters"/>
    <property type="match status" value="1"/>
</dbReference>
<evidence type="ECO:0000256" key="3">
    <source>
        <dbReference type="ARBA" id="ARBA00022741"/>
    </source>
</evidence>
<dbReference type="InterPro" id="IPR027417">
    <property type="entry name" value="P-loop_NTPase"/>
</dbReference>
<dbReference type="InterPro" id="IPR003439">
    <property type="entry name" value="ABC_transporter-like_ATP-bd"/>
</dbReference>
<dbReference type="RefSeq" id="WP_129609824.1">
    <property type="nucleotide sequence ID" value="NZ_UWOC01000159.1"/>
</dbReference>
<dbReference type="Gene3D" id="3.40.50.300">
    <property type="entry name" value="P-loop containing nucleotide triphosphate hydrolases"/>
    <property type="match status" value="1"/>
</dbReference>
<evidence type="ECO:0000256" key="4">
    <source>
        <dbReference type="ARBA" id="ARBA00022840"/>
    </source>
</evidence>
<comment type="caution">
    <text evidence="6">The sequence shown here is derived from an EMBL/GenBank/DDBJ whole genome shotgun (WGS) entry which is preliminary data.</text>
</comment>
<evidence type="ECO:0000313" key="6">
    <source>
        <dbReference type="EMBL" id="VCU09496.1"/>
    </source>
</evidence>
<reference evidence="7" key="1">
    <citation type="submission" date="2018-10" db="EMBL/GenBank/DDBJ databases">
        <authorList>
            <person name="Peiro R."/>
            <person name="Begona"/>
            <person name="Cbmso G."/>
            <person name="Lopez M."/>
            <person name="Gonzalez S."/>
            <person name="Sacristan E."/>
            <person name="Castillo E."/>
        </authorList>
    </citation>
    <scope>NUCLEOTIDE SEQUENCE [LARGE SCALE GENOMIC DNA]</scope>
</reference>
<dbReference type="Proteomes" id="UP000289200">
    <property type="component" value="Unassembled WGS sequence"/>
</dbReference>
<accession>A0A447CWE0</accession>
<dbReference type="PANTHER" id="PTHR42788:SF13">
    <property type="entry name" value="ALIPHATIC SULFONATES IMPORT ATP-BINDING PROTEIN SSUB"/>
    <property type="match status" value="1"/>
</dbReference>
<dbReference type="EMBL" id="UWOC01000159">
    <property type="protein sequence ID" value="VCU09496.1"/>
    <property type="molecule type" value="Genomic_DNA"/>
</dbReference>
<evidence type="ECO:0000259" key="5">
    <source>
        <dbReference type="PROSITE" id="PS50893"/>
    </source>
</evidence>
<dbReference type="Pfam" id="PF00005">
    <property type="entry name" value="ABC_tran"/>
    <property type="match status" value="1"/>
</dbReference>